<dbReference type="AlphaFoldDB" id="A0A7K3M5I3"/>
<protein>
    <submittedName>
        <fullName evidence="3">Acyltransferase family protein</fullName>
    </submittedName>
</protein>
<feature type="transmembrane region" description="Helical" evidence="1">
    <location>
        <begin position="235"/>
        <end position="254"/>
    </location>
</feature>
<feature type="domain" description="Acyltransferase 3" evidence="2">
    <location>
        <begin position="27"/>
        <end position="368"/>
    </location>
</feature>
<dbReference type="RefSeq" id="WP_162450869.1">
    <property type="nucleotide sequence ID" value="NZ_WLZY01000004.1"/>
</dbReference>
<evidence type="ECO:0000256" key="1">
    <source>
        <dbReference type="SAM" id="Phobius"/>
    </source>
</evidence>
<feature type="transmembrane region" description="Helical" evidence="1">
    <location>
        <begin position="274"/>
        <end position="294"/>
    </location>
</feature>
<gene>
    <name evidence="3" type="ORF">F7O44_14030</name>
</gene>
<feature type="transmembrane region" description="Helical" evidence="1">
    <location>
        <begin position="352"/>
        <end position="372"/>
    </location>
</feature>
<accession>A0A7K3M5I3</accession>
<name>A0A7K3M5I3_9ACTN</name>
<dbReference type="Pfam" id="PF01757">
    <property type="entry name" value="Acyl_transf_3"/>
    <property type="match status" value="1"/>
</dbReference>
<comment type="caution">
    <text evidence="3">The sequence shown here is derived from an EMBL/GenBank/DDBJ whole genome shotgun (WGS) entry which is preliminary data.</text>
</comment>
<feature type="transmembrane region" description="Helical" evidence="1">
    <location>
        <begin position="203"/>
        <end position="223"/>
    </location>
</feature>
<feature type="transmembrane region" description="Helical" evidence="1">
    <location>
        <begin position="149"/>
        <end position="170"/>
    </location>
</feature>
<evidence type="ECO:0000313" key="4">
    <source>
        <dbReference type="Proteomes" id="UP000460435"/>
    </source>
</evidence>
<feature type="transmembrane region" description="Helical" evidence="1">
    <location>
        <begin position="177"/>
        <end position="197"/>
    </location>
</feature>
<keyword evidence="4" id="KW-1185">Reference proteome</keyword>
<reference evidence="3 4" key="1">
    <citation type="submission" date="2019-11" db="EMBL/GenBank/DDBJ databases">
        <authorList>
            <person name="Li X.-J."/>
            <person name="Feng X.-M."/>
        </authorList>
    </citation>
    <scope>NUCLEOTIDE SEQUENCE [LARGE SCALE GENOMIC DNA]</scope>
    <source>
        <strain evidence="3 4">XMNu-373</strain>
    </source>
</reference>
<feature type="transmembrane region" description="Helical" evidence="1">
    <location>
        <begin position="306"/>
        <end position="332"/>
    </location>
</feature>
<sequence>MASRGRLGEAIARVDELAEATPAERNRAVDFLRVAAICVVVVWHWALSVNHRRDGTLVNPNPVEDVPGGWLLTWFLQVMPLFFIIGGYANLTGWDSVRRAGQGAVAFLQRRLSRLLLPALVFAVVWVAIDAVSRATIEGYEGALTVMPLLFTPLWFLGAYLWVTLLVPITATLHRRFGVLATVVLGLVVAGADLGRFAADQEWLGGLNTALVWVFAHQLGYLWRDGVLEPVWRRWAFAFGGLAVLAAATTLDVYPRSMVSIPGEDISHMLPTTAVIAALAVSQVGFVTLLAPALSRWMERKRPWRLVIALGSVLLTVFLWHMTAFLLVFLAVEGLGFTPGSEPTAEWWALRPFWIVAPALVLVVLVAIFAPVEQKVRRALALN</sequence>
<dbReference type="InterPro" id="IPR002656">
    <property type="entry name" value="Acyl_transf_3_dom"/>
</dbReference>
<evidence type="ECO:0000259" key="2">
    <source>
        <dbReference type="Pfam" id="PF01757"/>
    </source>
</evidence>
<organism evidence="3 4">
    <name type="scientific">Phytoactinopolyspora mesophila</name>
    <dbReference type="NCBI Taxonomy" id="2650750"/>
    <lineage>
        <taxon>Bacteria</taxon>
        <taxon>Bacillati</taxon>
        <taxon>Actinomycetota</taxon>
        <taxon>Actinomycetes</taxon>
        <taxon>Jiangellales</taxon>
        <taxon>Jiangellaceae</taxon>
        <taxon>Phytoactinopolyspora</taxon>
    </lineage>
</organism>
<keyword evidence="1" id="KW-0472">Membrane</keyword>
<feature type="transmembrane region" description="Helical" evidence="1">
    <location>
        <begin position="31"/>
        <end position="49"/>
    </location>
</feature>
<feature type="transmembrane region" description="Helical" evidence="1">
    <location>
        <begin position="69"/>
        <end position="91"/>
    </location>
</feature>
<dbReference type="EMBL" id="WLZY01000004">
    <property type="protein sequence ID" value="NDL58192.1"/>
    <property type="molecule type" value="Genomic_DNA"/>
</dbReference>
<keyword evidence="1" id="KW-1133">Transmembrane helix</keyword>
<keyword evidence="3" id="KW-0808">Transferase</keyword>
<proteinExistence type="predicted"/>
<feature type="transmembrane region" description="Helical" evidence="1">
    <location>
        <begin position="112"/>
        <end position="129"/>
    </location>
</feature>
<evidence type="ECO:0000313" key="3">
    <source>
        <dbReference type="EMBL" id="NDL58192.1"/>
    </source>
</evidence>
<dbReference type="Proteomes" id="UP000460435">
    <property type="component" value="Unassembled WGS sequence"/>
</dbReference>
<keyword evidence="3" id="KW-0012">Acyltransferase</keyword>
<dbReference type="GO" id="GO:0016747">
    <property type="term" value="F:acyltransferase activity, transferring groups other than amino-acyl groups"/>
    <property type="evidence" value="ECO:0007669"/>
    <property type="project" value="InterPro"/>
</dbReference>
<keyword evidence="1" id="KW-0812">Transmembrane</keyword>